<accession>A0A1Q2M5E5</accession>
<dbReference type="KEGG" id="maga:Mag101_09790"/>
<name>A0A1Q2M5E5_9GAMM</name>
<dbReference type="STRING" id="260552.Mag101_09790"/>
<gene>
    <name evidence="1" type="ORF">Mag101_09790</name>
</gene>
<protein>
    <submittedName>
        <fullName evidence="1">Uncharacterized protein</fullName>
    </submittedName>
</protein>
<dbReference type="EMBL" id="CP019650">
    <property type="protein sequence ID" value="AQQ67901.1"/>
    <property type="molecule type" value="Genomic_DNA"/>
</dbReference>
<organism evidence="1 2">
    <name type="scientific">Microbulbifer agarilyticus</name>
    <dbReference type="NCBI Taxonomy" id="260552"/>
    <lineage>
        <taxon>Bacteria</taxon>
        <taxon>Pseudomonadati</taxon>
        <taxon>Pseudomonadota</taxon>
        <taxon>Gammaproteobacteria</taxon>
        <taxon>Cellvibrionales</taxon>
        <taxon>Microbulbiferaceae</taxon>
        <taxon>Microbulbifer</taxon>
    </lineage>
</organism>
<evidence type="ECO:0000313" key="1">
    <source>
        <dbReference type="EMBL" id="AQQ67901.1"/>
    </source>
</evidence>
<keyword evidence="2" id="KW-1185">Reference proteome</keyword>
<dbReference type="AlphaFoldDB" id="A0A1Q2M5E5"/>
<proteinExistence type="predicted"/>
<dbReference type="Proteomes" id="UP000188219">
    <property type="component" value="Chromosome"/>
</dbReference>
<reference evidence="1" key="1">
    <citation type="submission" date="2017-02" db="EMBL/GenBank/DDBJ databases">
        <title>Genome of Microbulbifer agarilyticus GP101.</title>
        <authorList>
            <person name="Jung J."/>
            <person name="Bae S.S."/>
            <person name="Baek K."/>
        </authorList>
    </citation>
    <scope>NUCLEOTIDE SEQUENCE [LARGE SCALE GENOMIC DNA]</scope>
    <source>
        <strain evidence="1">GP101</strain>
    </source>
</reference>
<dbReference type="OrthoDB" id="5727747at2"/>
<sequence length="249" mass="27920">MIPNDVSSPLAAGRYEYQCDGKPVPLAETWQLRQFGSGYEISSVREVPSLSLRISARVRIDESGGMRGLLKWCEGGDVPLALATYRCEPDNQGRSSNARYRYRRPGSPAQSFPAAEMHFFPLMRIFAGQLLTGLATAGGRGEILVPWIQDPGQRDKLFMPDVSSRRLEYLGQESVGQSIRGLVGESEEVSSEQVERYRYSGGQYENGSEYLLCDGLLREYCWVQGEKEWQVQLQDFSGQWPGAVIWGYA</sequence>
<evidence type="ECO:0000313" key="2">
    <source>
        <dbReference type="Proteomes" id="UP000188219"/>
    </source>
</evidence>
<dbReference type="RefSeq" id="WP_077404108.1">
    <property type="nucleotide sequence ID" value="NZ_CP019650.1"/>
</dbReference>